<dbReference type="GO" id="GO:0002178">
    <property type="term" value="C:palmitoyltransferase complex"/>
    <property type="evidence" value="ECO:0007669"/>
    <property type="project" value="TreeGrafter"/>
</dbReference>
<evidence type="ECO:0000256" key="4">
    <source>
        <dbReference type="ARBA" id="ARBA00018463"/>
    </source>
</evidence>
<comment type="similarity">
    <text evidence="2">Belongs to the ERF4 family.</text>
</comment>
<dbReference type="Pfam" id="PF10256">
    <property type="entry name" value="Erf4"/>
    <property type="match status" value="1"/>
</dbReference>
<evidence type="ECO:0000313" key="8">
    <source>
        <dbReference type="Proteomes" id="UP000887572"/>
    </source>
</evidence>
<dbReference type="PANTHER" id="PTHR13254:SF0">
    <property type="entry name" value="GOLGIN SUBFAMILY A MEMBER 7_ERF4 DOMAIN-CONTAINING PROTEIN"/>
    <property type="match status" value="1"/>
</dbReference>
<comment type="subunit">
    <text evidence="3">Interacts with ERF2.</text>
</comment>
<evidence type="ECO:0000256" key="5">
    <source>
        <dbReference type="ARBA" id="ARBA00022824"/>
    </source>
</evidence>
<evidence type="ECO:0000256" key="6">
    <source>
        <dbReference type="ARBA" id="ARBA00023136"/>
    </source>
</evidence>
<sequence length="231" mass="26004">MVFIPSILDETKRMALSLRLGNTHELNDRGKRKVALNDCRKLTDFPEELEHYVGRDVWTDFITELNQIYAEAKNLTTIVYLENILGLITCHLSRLCFRSLWSRKLEEAQTLLCEANRQSFVAKGVCVCNPLDKGFRVIEVVLLDEPISTQDEKQEKNVVAEQIVLQPRNNKSLSMVGGNGSEVDGYVNSVGSAKPFGQSHINGNQFLSSNISSFNARIEFAPEGRCIIVKL</sequence>
<comment type="subcellular location">
    <subcellularLocation>
        <location evidence="1">Endoplasmic reticulum membrane</location>
        <topology evidence="1">Peripheral membrane protein</topology>
    </subcellularLocation>
</comment>
<feature type="domain" description="Golgin subfamily A member 7/ERF4" evidence="7">
    <location>
        <begin position="43"/>
        <end position="139"/>
    </location>
</feature>
<dbReference type="InterPro" id="IPR019383">
    <property type="entry name" value="Golgin_A_7/ERF4"/>
</dbReference>
<dbReference type="WBParaSite" id="Gr19_v10_g12343.t1">
    <property type="protein sequence ID" value="Gr19_v10_g12343.t1"/>
    <property type="gene ID" value="Gr19_v10_g12343"/>
</dbReference>
<evidence type="ECO:0000256" key="1">
    <source>
        <dbReference type="ARBA" id="ARBA00004406"/>
    </source>
</evidence>
<evidence type="ECO:0000256" key="3">
    <source>
        <dbReference type="ARBA" id="ARBA00011396"/>
    </source>
</evidence>
<dbReference type="GO" id="GO:0005789">
    <property type="term" value="C:endoplasmic reticulum membrane"/>
    <property type="evidence" value="ECO:0007669"/>
    <property type="project" value="UniProtKB-SubCell"/>
</dbReference>
<evidence type="ECO:0000313" key="9">
    <source>
        <dbReference type="WBParaSite" id="Gr19_v10_g12343.t1"/>
    </source>
</evidence>
<name>A0A914H1D7_GLORO</name>
<protein>
    <recommendedName>
        <fullName evidence="4">Ras modification protein ERF4</fullName>
    </recommendedName>
</protein>
<keyword evidence="5" id="KW-0256">Endoplasmic reticulum</keyword>
<accession>A0A914H1D7</accession>
<dbReference type="AlphaFoldDB" id="A0A914H1D7"/>
<evidence type="ECO:0000259" key="7">
    <source>
        <dbReference type="Pfam" id="PF10256"/>
    </source>
</evidence>
<reference evidence="9" key="1">
    <citation type="submission" date="2022-11" db="UniProtKB">
        <authorList>
            <consortium name="WormBaseParasite"/>
        </authorList>
    </citation>
    <scope>IDENTIFICATION</scope>
</reference>
<dbReference type="GO" id="GO:0006612">
    <property type="term" value="P:protein targeting to membrane"/>
    <property type="evidence" value="ECO:0007669"/>
    <property type="project" value="TreeGrafter"/>
</dbReference>
<keyword evidence="6" id="KW-0472">Membrane</keyword>
<proteinExistence type="inferred from homology"/>
<organism evidence="8 9">
    <name type="scientific">Globodera rostochiensis</name>
    <name type="common">Golden nematode worm</name>
    <name type="synonym">Heterodera rostochiensis</name>
    <dbReference type="NCBI Taxonomy" id="31243"/>
    <lineage>
        <taxon>Eukaryota</taxon>
        <taxon>Metazoa</taxon>
        <taxon>Ecdysozoa</taxon>
        <taxon>Nematoda</taxon>
        <taxon>Chromadorea</taxon>
        <taxon>Rhabditida</taxon>
        <taxon>Tylenchina</taxon>
        <taxon>Tylenchomorpha</taxon>
        <taxon>Tylenchoidea</taxon>
        <taxon>Heteroderidae</taxon>
        <taxon>Heteroderinae</taxon>
        <taxon>Globodera</taxon>
    </lineage>
</organism>
<dbReference type="Proteomes" id="UP000887572">
    <property type="component" value="Unplaced"/>
</dbReference>
<evidence type="ECO:0000256" key="2">
    <source>
        <dbReference type="ARBA" id="ARBA00007732"/>
    </source>
</evidence>
<keyword evidence="8" id="KW-1185">Reference proteome</keyword>
<dbReference type="InterPro" id="IPR051371">
    <property type="entry name" value="Ras_palmitoyltransferase"/>
</dbReference>
<dbReference type="PANTHER" id="PTHR13254">
    <property type="entry name" value="GOLGI AUTOANTIGEN, GOLGIN SUBFAMILY A, 7"/>
    <property type="match status" value="1"/>
</dbReference>